<dbReference type="InterPro" id="IPR000197">
    <property type="entry name" value="Znf_TAZ"/>
</dbReference>
<evidence type="ECO:0000256" key="5">
    <source>
        <dbReference type="ARBA" id="ARBA00022723"/>
    </source>
</evidence>
<evidence type="ECO:0000259" key="21">
    <source>
        <dbReference type="PROSITE" id="PS50014"/>
    </source>
</evidence>
<feature type="region of interest" description="Disordered" evidence="20">
    <location>
        <begin position="551"/>
        <end position="595"/>
    </location>
</feature>
<dbReference type="Gene3D" id="3.30.60.90">
    <property type="match status" value="1"/>
</dbReference>
<feature type="compositionally biased region" description="Low complexity" evidence="20">
    <location>
        <begin position="986"/>
        <end position="1014"/>
    </location>
</feature>
<evidence type="ECO:0000313" key="26">
    <source>
        <dbReference type="EnsemblMetazoa" id="CLYHEMP012553.1"/>
    </source>
</evidence>
<dbReference type="InterPro" id="IPR036529">
    <property type="entry name" value="KIX_dom_sf"/>
</dbReference>
<feature type="region of interest" description="Disordered" evidence="20">
    <location>
        <begin position="72"/>
        <end position="103"/>
    </location>
</feature>
<feature type="region of interest" description="Disordered" evidence="20">
    <location>
        <begin position="2181"/>
        <end position="2305"/>
    </location>
</feature>
<feature type="compositionally biased region" description="Basic and acidic residues" evidence="20">
    <location>
        <begin position="971"/>
        <end position="985"/>
    </location>
</feature>
<keyword evidence="7 19" id="KW-0863">Zinc-finger</keyword>
<dbReference type="CDD" id="cd15557">
    <property type="entry name" value="PHD_CBP_p300"/>
    <property type="match status" value="1"/>
</dbReference>
<sequence>MSAIMAETDIMGDTAGPPAKKARSGELETPTVDAGFSLDILDDIPDSVMVANSGSENDINSNGDLMAGLEPFNSGTDNSIQQNGPTSLSASLSKGGAVNAGNDQVNANAKSLGMRSPRPNVGGNLQQNLPPNNGPISTAGMPTPPTPMVNQIRNPQLPVSASIANSNSNFLNNNSSSINNTQFSNNIISSMPNNFNPMSSASTMAYSGNLPSSIAYTGGNFSNQSLSSSMPNSNNNIFSNPMNNMNNNSNAMMPSNSMFNGQMNISTPMNAIGQNVQNMMANRGQNFNANPAGGNIGMMINNRMYNMQQYRMNGPKNIGNFPMNFPPNMINQMMDPSQEGMMNMNRMPGQIRGNFDINNMNNQIGNNIMNANSGFQQSNIANNQIGNQMNRPPPNQNVLDANLNNQNQLPNIPGNDPSMNNIPTQNSNNQNNPNQHPNTTDPEKKRLIQQQLVLLLHAHKCQRREQQANGDYKPCDLPHCRTMKGVLNHMTVCKAGKSCQVAHCASSRQIITHWKFCTRTDCPVCLPLKNGPHPTNRRVPNQNDLKKIAGNNEQQQQPQQAQQPMMNNQPNTTNNTPNQPVTKDKEGWHKSVTESQRKHLVDRLVAAIIPQGVNDPSTTKNKQMENLVLYARKVEEDMYTSAASKEDYFHLLAEKIYKIQKELEEKRQERARRQKQNNNTNPLAQGGLNMAGNNIQQQQNPTSVGIMNQFNNLQQQQNKVNSLATSMSEFMNNTSNSNAVSSSLSTNTSLSNNTNHFPNMQNAMINETKARMAQQLQLNSANMAMQRGIPNQQPRFPGMMNQKLPGMQMPNQMQQHRPNMINRMNNPAMFANSGQTMQMNQQLQQHNQNQNLPQQQQQQLSQNQNNQFQSQPNQQPVNNFQMNQQPNSMNNLPSQNLPTSLSNPVKVEDQVMSSCIPTSSTDQISTQPSSTPSTLTSSALGLQTPKTETSLLSCNSNVKTEPPSPMQTSTEDVKPDIKTEVKMEISESTSTSTTTATTSATVSSSSAVVKTEASGSPATVKTEVKPKVYKIWTKEELIESLMPVFDKVHKIDPESGPFLTPVNPDQLGIPDYFHIVKNPMDLSTIKSKLDNGDYKDPWGFCDDMRLMFENAWLYNKKTTKVYKYCSKLYDIFEADIDPVMKKLGYCCGSKHLFNPQVLYCLGQNGSCTIGRDKQYYSYQDRYHYCENCFNAFEGDSINFGEDTILEKTSNNSNVPKSDFKKKKNDHLDKEPFVECTECKRKMHQVCVLHLDFIWENGFVCDGCRESKSLGERKENRFNAKRLPQTKLGEHIEKRVNGYLKTAENSDTAGYVHIRVVSSQNKSVDVRPGMRDRYSKEGFPESFPYRARALFAFEEIDGVDVCFFGMHTQEFGSDCPEPNRNRIYLSYLDSVHFFRPRHLKTNVYWEILIGYFEFCKKRGFHWAHIWSCPPSEGDDYIFHCHPPEQKIPKSKRLVEWYKRMLEKSEKDDVLVEYKDIYTQAINDLVKSPLNLPYFDGDYWPNQIEDSIREVINEEEERKKNEALQAAQLAEAENDEEVASEDMVVTSTGKKTKGKRGNKKTTKKNKLNKTPAKKNVTNNWGSCEVSQRIFTIMEKYKESFFVIRFYKPGEEPTDKIEDPDPLMQSDIMDGRDAFLTTSRDKHWEFASLRRAKFSSMAMLAELHNQGSDKFVYNCNVCKRQIITRLHCTVCEDFDLCTICYKDKGHEHKMEKLGLDIETEQPNSANKTSAINAQEARRKSIERCIESLDHATYCNAKTCNKQACLKMKKVVSHAKNCKRKTTQGCPICKQLIALCCYHAKSCTRSQCLVPYCQHIKQKLKQQQLQQKLHQRQILRRRIATMNMPSQAQQQAQAAQQQAQQQAQKQQQAQQQQQQSMQQNSQNSSTMNFNPAQQRPMGTPPMQIKQKPINMTSISGTPPPPNVTAKPPPPVVAPQQTNDINNRNMNMMNPNQPQQPRFAGPNNFPNNNNMQQNNMMNVQQQQQNQNNSMMNNMNNFNQQQMNVPPNMSTNQMIPQQNPQNPGMMMNPNMNTNSQVPMQQLFNAIQNRAGPRGPFHRYGMPPKRPMGMPMSSLQQQKWLQQLRFQQQQQQQQQYRQRMALAANMNNVNMNQMSGPGFNNQMTPNQQMNPALMGMNRQFSNDAMLPPGQNMVPNNNQTTPQMMAAAANNNRVNQGMNQMMNQAGIMSPPQQQQMANQMSNPSPRPSMSPSPNLRAPSPHPVMSPQQQAQQQHMSPSPAQPLSNQPLTSPAMHSINSPAQQANTPNMDPSSNLQPSSVKSEMPGSNMSQHQMLDNNPVNEQDDILLQFAESL</sequence>
<evidence type="ECO:0000256" key="12">
    <source>
        <dbReference type="ARBA" id="ARBA00023159"/>
    </source>
</evidence>
<comment type="catalytic activity">
    <reaction evidence="16">
        <text>L-lysyl-[protein] + acetyl-CoA = N(6)-acetyl-L-lysyl-[protein] + CoA + H(+)</text>
        <dbReference type="Rhea" id="RHEA:45948"/>
        <dbReference type="Rhea" id="RHEA-COMP:9752"/>
        <dbReference type="Rhea" id="RHEA-COMP:10731"/>
        <dbReference type="ChEBI" id="CHEBI:15378"/>
        <dbReference type="ChEBI" id="CHEBI:29969"/>
        <dbReference type="ChEBI" id="CHEBI:57287"/>
        <dbReference type="ChEBI" id="CHEBI:57288"/>
        <dbReference type="ChEBI" id="CHEBI:61930"/>
        <dbReference type="EC" id="2.3.1.48"/>
    </reaction>
</comment>
<evidence type="ECO:0000256" key="11">
    <source>
        <dbReference type="ARBA" id="ARBA00023117"/>
    </source>
</evidence>
<dbReference type="GO" id="GO:0045944">
    <property type="term" value="P:positive regulation of transcription by RNA polymerase II"/>
    <property type="evidence" value="ECO:0007669"/>
    <property type="project" value="TreeGrafter"/>
</dbReference>
<keyword evidence="9" id="KW-0156">Chromatin regulator</keyword>
<dbReference type="PROSITE" id="PS00633">
    <property type="entry name" value="BROMODOMAIN_1"/>
    <property type="match status" value="1"/>
</dbReference>
<evidence type="ECO:0000256" key="10">
    <source>
        <dbReference type="ARBA" id="ARBA00023015"/>
    </source>
</evidence>
<dbReference type="PROSITE" id="PS50134">
    <property type="entry name" value="ZF_TAZ"/>
    <property type="match status" value="2"/>
</dbReference>
<dbReference type="FunFam" id="3.30.60.90:FF:000003">
    <property type="entry name" value="E1A binding protein p300"/>
    <property type="match status" value="1"/>
</dbReference>
<dbReference type="PANTHER" id="PTHR13808:SF1">
    <property type="entry name" value="HISTONE ACETYLTRANSFERASE"/>
    <property type="match status" value="1"/>
</dbReference>
<dbReference type="SUPFAM" id="SSF57933">
    <property type="entry name" value="TAZ domain"/>
    <property type="match status" value="2"/>
</dbReference>
<keyword evidence="11 17" id="KW-0103">Bromodomain</keyword>
<feature type="domain" description="CBP/p300-type HAT" evidence="25">
    <location>
        <begin position="1276"/>
        <end position="1665"/>
    </location>
</feature>
<dbReference type="PROSITE" id="PS50952">
    <property type="entry name" value="KIX"/>
    <property type="match status" value="1"/>
</dbReference>
<dbReference type="GO" id="GO:0140297">
    <property type="term" value="F:DNA-binding transcription factor binding"/>
    <property type="evidence" value="ECO:0007669"/>
    <property type="project" value="UniProtKB-ARBA"/>
</dbReference>
<feature type="zinc finger region" description="TAZ-type" evidence="18">
    <location>
        <begin position="441"/>
        <end position="528"/>
    </location>
</feature>
<dbReference type="EnsemblMetazoa" id="CLYHEMT012553.1">
    <property type="protein sequence ID" value="CLYHEMP012553.1"/>
    <property type="gene ID" value="CLYHEMG012553"/>
</dbReference>
<keyword evidence="14" id="KW-0539">Nucleus</keyword>
<feature type="compositionally biased region" description="Polar residues" evidence="20">
    <location>
        <begin position="939"/>
        <end position="959"/>
    </location>
</feature>
<feature type="compositionally biased region" description="Polar residues" evidence="20">
    <location>
        <begin position="2247"/>
        <end position="2292"/>
    </location>
</feature>
<evidence type="ECO:0000259" key="24">
    <source>
        <dbReference type="PROSITE" id="PS50952"/>
    </source>
</evidence>
<dbReference type="GO" id="GO:0031490">
    <property type="term" value="F:chromatin DNA binding"/>
    <property type="evidence" value="ECO:0007669"/>
    <property type="project" value="TreeGrafter"/>
</dbReference>
<feature type="compositionally biased region" description="Low complexity" evidence="20">
    <location>
        <begin position="1862"/>
        <end position="1881"/>
    </location>
</feature>
<feature type="compositionally biased region" description="Low complexity" evidence="20">
    <location>
        <begin position="2214"/>
        <end position="2234"/>
    </location>
</feature>
<feature type="domain" description="TAZ-type" evidence="22">
    <location>
        <begin position="441"/>
        <end position="528"/>
    </location>
</feature>
<dbReference type="Pfam" id="PF02135">
    <property type="entry name" value="zf-TAZ"/>
    <property type="match status" value="2"/>
</dbReference>
<dbReference type="SUPFAM" id="SSF57850">
    <property type="entry name" value="RING/U-box"/>
    <property type="match status" value="1"/>
</dbReference>
<dbReference type="InterPro" id="IPR013083">
    <property type="entry name" value="Znf_RING/FYVE/PHD"/>
</dbReference>
<feature type="compositionally biased region" description="Polar residues" evidence="20">
    <location>
        <begin position="888"/>
        <end position="902"/>
    </location>
</feature>
<dbReference type="InterPro" id="IPR000433">
    <property type="entry name" value="Znf_ZZ"/>
</dbReference>
<dbReference type="SMART" id="SM00297">
    <property type="entry name" value="BROMO"/>
    <property type="match status" value="1"/>
</dbReference>
<feature type="compositionally biased region" description="Low complexity" evidence="20">
    <location>
        <begin position="551"/>
        <end position="580"/>
    </location>
</feature>
<dbReference type="InterPro" id="IPR031162">
    <property type="entry name" value="CBP_P300_HAT"/>
</dbReference>
<dbReference type="InterPro" id="IPR056484">
    <property type="entry name" value="PHD_P300"/>
</dbReference>
<dbReference type="PROSITE" id="PS50135">
    <property type="entry name" value="ZF_ZZ_2"/>
    <property type="match status" value="1"/>
</dbReference>
<dbReference type="PROSITE" id="PS50014">
    <property type="entry name" value="BROMODOMAIN_2"/>
    <property type="match status" value="1"/>
</dbReference>
<feature type="compositionally biased region" description="Polar residues" evidence="20">
    <location>
        <begin position="73"/>
        <end position="92"/>
    </location>
</feature>
<dbReference type="InterPro" id="IPR013178">
    <property type="entry name" value="Histone_AcTrfase_Rtt109/CBP"/>
</dbReference>
<evidence type="ECO:0000256" key="6">
    <source>
        <dbReference type="ARBA" id="ARBA00022737"/>
    </source>
</evidence>
<evidence type="ECO:0000313" key="27">
    <source>
        <dbReference type="Proteomes" id="UP000594262"/>
    </source>
</evidence>
<dbReference type="GO" id="GO:0005667">
    <property type="term" value="C:transcription regulator complex"/>
    <property type="evidence" value="ECO:0007669"/>
    <property type="project" value="TreeGrafter"/>
</dbReference>
<dbReference type="OrthoDB" id="899at2759"/>
<dbReference type="FunFam" id="1.20.1020.10:FF:000002">
    <property type="entry name" value="E1A binding protein p300"/>
    <property type="match status" value="1"/>
</dbReference>
<dbReference type="InterPro" id="IPR038547">
    <property type="entry name" value="RING_CBP-p300_sf"/>
</dbReference>
<dbReference type="GO" id="GO:0008270">
    <property type="term" value="F:zinc ion binding"/>
    <property type="evidence" value="ECO:0007669"/>
    <property type="project" value="UniProtKB-KW"/>
</dbReference>
<feature type="domain" description="KIX" evidence="24">
    <location>
        <begin position="583"/>
        <end position="664"/>
    </location>
</feature>
<feature type="region of interest" description="Disordered" evidence="20">
    <location>
        <begin position="1862"/>
        <end position="1926"/>
    </location>
</feature>
<dbReference type="Gene3D" id="1.10.246.20">
    <property type="entry name" value="Coactivator CBP, KIX domain"/>
    <property type="match status" value="1"/>
</dbReference>
<dbReference type="PROSITE" id="PS01357">
    <property type="entry name" value="ZF_ZZ_1"/>
    <property type="match status" value="1"/>
</dbReference>
<comment type="subcellular location">
    <subcellularLocation>
        <location evidence="1">Nucleus</location>
    </subcellularLocation>
</comment>
<dbReference type="Gene3D" id="1.20.920.10">
    <property type="entry name" value="Bromodomain-like"/>
    <property type="match status" value="1"/>
</dbReference>
<evidence type="ECO:0000256" key="7">
    <source>
        <dbReference type="ARBA" id="ARBA00022771"/>
    </source>
</evidence>
<dbReference type="RefSeq" id="XP_066919610.1">
    <property type="nucleotide sequence ID" value="XM_067063509.1"/>
</dbReference>
<keyword evidence="4" id="KW-0808">Transferase</keyword>
<dbReference type="Gene3D" id="1.20.1020.10">
    <property type="entry name" value="TAZ domain"/>
    <property type="match status" value="2"/>
</dbReference>
<dbReference type="RefSeq" id="XP_066919608.1">
    <property type="nucleotide sequence ID" value="XM_067063507.1"/>
</dbReference>
<feature type="region of interest" description="Disordered" evidence="20">
    <location>
        <begin position="384"/>
        <end position="443"/>
    </location>
</feature>
<feature type="region of interest" description="Disordered" evidence="20">
    <location>
        <begin position="1"/>
        <end position="28"/>
    </location>
</feature>
<dbReference type="EC" id="2.3.1.48" evidence="2"/>
<dbReference type="Gene3D" id="2.10.110.40">
    <property type="match status" value="1"/>
</dbReference>
<evidence type="ECO:0000259" key="25">
    <source>
        <dbReference type="PROSITE" id="PS51727"/>
    </source>
</evidence>
<dbReference type="PRINTS" id="PR00503">
    <property type="entry name" value="BROMODOMAIN"/>
</dbReference>
<dbReference type="PROSITE" id="PS51727">
    <property type="entry name" value="CBP_P300_HAT"/>
    <property type="match status" value="1"/>
</dbReference>
<dbReference type="Pfam" id="PF06001">
    <property type="entry name" value="RING_CBP-p300"/>
    <property type="match status" value="1"/>
</dbReference>
<proteinExistence type="predicted"/>
<name>A0A7M5V714_9CNID</name>
<accession>A0A7M5V714</accession>
<dbReference type="SMART" id="SM00291">
    <property type="entry name" value="ZnF_ZZ"/>
    <property type="match status" value="1"/>
</dbReference>
<dbReference type="CDD" id="cd02337">
    <property type="entry name" value="ZZ_CBP"/>
    <property type="match status" value="1"/>
</dbReference>
<feature type="compositionally biased region" description="Pro residues" evidence="20">
    <location>
        <begin position="1913"/>
        <end position="1926"/>
    </location>
</feature>
<evidence type="ECO:0000256" key="3">
    <source>
        <dbReference type="ARBA" id="ARBA00022481"/>
    </source>
</evidence>
<feature type="region of interest" description="Disordered" evidence="20">
    <location>
        <begin position="915"/>
        <end position="1016"/>
    </location>
</feature>
<keyword evidence="15" id="KW-0012">Acyltransferase</keyword>
<dbReference type="GO" id="GO:0005634">
    <property type="term" value="C:nucleus"/>
    <property type="evidence" value="ECO:0007669"/>
    <property type="project" value="UniProtKB-SubCell"/>
</dbReference>
<evidence type="ECO:0000256" key="4">
    <source>
        <dbReference type="ARBA" id="ARBA00022679"/>
    </source>
</evidence>
<dbReference type="GO" id="GO:0000123">
    <property type="term" value="C:histone acetyltransferase complex"/>
    <property type="evidence" value="ECO:0007669"/>
    <property type="project" value="TreeGrafter"/>
</dbReference>
<feature type="compositionally biased region" description="Polar residues" evidence="20">
    <location>
        <begin position="2182"/>
        <end position="2191"/>
    </location>
</feature>
<feature type="compositionally biased region" description="Low complexity" evidence="20">
    <location>
        <begin position="916"/>
        <end position="938"/>
    </location>
</feature>
<evidence type="ECO:0000259" key="22">
    <source>
        <dbReference type="PROSITE" id="PS50134"/>
    </source>
</evidence>
<dbReference type="Pfam" id="PF00569">
    <property type="entry name" value="ZZ"/>
    <property type="match status" value="1"/>
</dbReference>
<dbReference type="InterPro" id="IPR035898">
    <property type="entry name" value="TAZ_dom_sf"/>
</dbReference>
<dbReference type="SUPFAM" id="SSF47370">
    <property type="entry name" value="Bromodomain"/>
    <property type="match status" value="1"/>
</dbReference>
<feature type="domain" description="ZZ-type" evidence="23">
    <location>
        <begin position="1667"/>
        <end position="1715"/>
    </location>
</feature>
<keyword evidence="8 18" id="KW-0862">Zinc</keyword>
<feature type="compositionally biased region" description="Basic and acidic residues" evidence="20">
    <location>
        <begin position="582"/>
        <end position="595"/>
    </location>
</feature>
<feature type="domain" description="TAZ-type" evidence="22">
    <location>
        <begin position="1731"/>
        <end position="1812"/>
    </location>
</feature>
<keyword evidence="6" id="KW-0677">Repeat</keyword>
<evidence type="ECO:0000256" key="8">
    <source>
        <dbReference type="ARBA" id="ARBA00022833"/>
    </source>
</evidence>
<feature type="zinc finger region" description="TAZ-type" evidence="18">
    <location>
        <begin position="1731"/>
        <end position="1812"/>
    </location>
</feature>
<keyword evidence="27" id="KW-1185">Reference proteome</keyword>
<dbReference type="GO" id="GO:0003713">
    <property type="term" value="F:transcription coactivator activity"/>
    <property type="evidence" value="ECO:0007669"/>
    <property type="project" value="TreeGrafter"/>
</dbReference>
<evidence type="ECO:0000256" key="2">
    <source>
        <dbReference type="ARBA" id="ARBA00013184"/>
    </source>
</evidence>
<keyword evidence="12" id="KW-0010">Activator</keyword>
<dbReference type="InterPro" id="IPR003101">
    <property type="entry name" value="KIX_dom"/>
</dbReference>
<evidence type="ECO:0000256" key="14">
    <source>
        <dbReference type="ARBA" id="ARBA00023242"/>
    </source>
</evidence>
<dbReference type="Pfam" id="PF08214">
    <property type="entry name" value="HAT_KAT11"/>
    <property type="match status" value="1"/>
</dbReference>
<dbReference type="SMART" id="SM00551">
    <property type="entry name" value="ZnF_TAZ"/>
    <property type="match status" value="2"/>
</dbReference>
<evidence type="ECO:0000256" key="18">
    <source>
        <dbReference type="PROSITE-ProRule" id="PRU00203"/>
    </source>
</evidence>
<dbReference type="Pfam" id="PF02172">
    <property type="entry name" value="KIX"/>
    <property type="match status" value="1"/>
</dbReference>
<evidence type="ECO:0000256" key="15">
    <source>
        <dbReference type="ARBA" id="ARBA00023315"/>
    </source>
</evidence>
<feature type="region of interest" description="Disordered" evidence="20">
    <location>
        <begin position="839"/>
        <end position="902"/>
    </location>
</feature>
<feature type="compositionally biased region" description="Low complexity" evidence="20">
    <location>
        <begin position="396"/>
        <end position="440"/>
    </location>
</feature>
<evidence type="ECO:0000256" key="1">
    <source>
        <dbReference type="ARBA" id="ARBA00004123"/>
    </source>
</evidence>
<evidence type="ECO:0000256" key="9">
    <source>
        <dbReference type="ARBA" id="ARBA00022853"/>
    </source>
</evidence>
<organism evidence="26 27">
    <name type="scientific">Clytia hemisphaerica</name>
    <dbReference type="NCBI Taxonomy" id="252671"/>
    <lineage>
        <taxon>Eukaryota</taxon>
        <taxon>Metazoa</taxon>
        <taxon>Cnidaria</taxon>
        <taxon>Hydrozoa</taxon>
        <taxon>Hydroidolina</taxon>
        <taxon>Leptothecata</taxon>
        <taxon>Obeliida</taxon>
        <taxon>Clytiidae</taxon>
        <taxon>Clytia</taxon>
    </lineage>
</organism>
<dbReference type="InterPro" id="IPR018359">
    <property type="entry name" value="Bromodomain_CS"/>
</dbReference>
<dbReference type="InterPro" id="IPR001487">
    <property type="entry name" value="Bromodomain"/>
</dbReference>
<dbReference type="SMART" id="SM01250">
    <property type="entry name" value="KAT11"/>
    <property type="match status" value="1"/>
</dbReference>
<dbReference type="Gene3D" id="3.30.40.10">
    <property type="entry name" value="Zinc/RING finger domain, C3HC4 (zinc finger)"/>
    <property type="match status" value="1"/>
</dbReference>
<feature type="compositionally biased region" description="Basic residues" evidence="20">
    <location>
        <begin position="1548"/>
        <end position="1565"/>
    </location>
</feature>
<evidence type="ECO:0000256" key="13">
    <source>
        <dbReference type="ARBA" id="ARBA00023163"/>
    </source>
</evidence>
<reference evidence="26" key="1">
    <citation type="submission" date="2021-01" db="UniProtKB">
        <authorList>
            <consortium name="EnsemblMetazoa"/>
        </authorList>
    </citation>
    <scope>IDENTIFICATION</scope>
</reference>
<keyword evidence="10" id="KW-0805">Transcription regulation</keyword>
<dbReference type="CDD" id="cd15802">
    <property type="entry name" value="RING_CBP-p300"/>
    <property type="match status" value="1"/>
</dbReference>
<evidence type="ECO:0000256" key="16">
    <source>
        <dbReference type="ARBA" id="ARBA00048017"/>
    </source>
</evidence>
<evidence type="ECO:0000256" key="20">
    <source>
        <dbReference type="SAM" id="MobiDB-lite"/>
    </source>
</evidence>
<evidence type="ECO:0000256" key="17">
    <source>
        <dbReference type="PROSITE-ProRule" id="PRU00035"/>
    </source>
</evidence>
<dbReference type="Pfam" id="PF23570">
    <property type="entry name" value="PHD_P300"/>
    <property type="match status" value="1"/>
</dbReference>
<dbReference type="Pfam" id="PF00439">
    <property type="entry name" value="Bromodomain"/>
    <property type="match status" value="1"/>
</dbReference>
<keyword evidence="3" id="KW-0488">Methylation</keyword>
<dbReference type="InterPro" id="IPR010303">
    <property type="entry name" value="RING_CBP-p300"/>
</dbReference>
<keyword evidence="13" id="KW-0804">Transcription</keyword>
<dbReference type="PANTHER" id="PTHR13808">
    <property type="entry name" value="CBP/P300-RELATED"/>
    <property type="match status" value="1"/>
</dbReference>
<evidence type="ECO:0000256" key="19">
    <source>
        <dbReference type="PROSITE-ProRule" id="PRU00228"/>
    </source>
</evidence>
<feature type="region of interest" description="Disordered" evidence="20">
    <location>
        <begin position="1527"/>
        <end position="1573"/>
    </location>
</feature>
<dbReference type="SUPFAM" id="SSF47040">
    <property type="entry name" value="Kix domain of CBP (creb binding protein)"/>
    <property type="match status" value="1"/>
</dbReference>
<dbReference type="InterPro" id="IPR043145">
    <property type="entry name" value="Znf_ZZ_sf"/>
</dbReference>
<dbReference type="GO" id="GO:0004402">
    <property type="term" value="F:histone acetyltransferase activity"/>
    <property type="evidence" value="ECO:0007669"/>
    <property type="project" value="InterPro"/>
</dbReference>
<dbReference type="InterPro" id="IPR036427">
    <property type="entry name" value="Bromodomain-like_sf"/>
</dbReference>
<dbReference type="Proteomes" id="UP000594262">
    <property type="component" value="Unplaced"/>
</dbReference>
<dbReference type="GeneID" id="136806938"/>
<protein>
    <recommendedName>
        <fullName evidence="2">histone acetyltransferase</fullName>
        <ecNumber evidence="2">2.3.1.48</ecNumber>
    </recommendedName>
</protein>
<keyword evidence="5 18" id="KW-0479">Metal-binding</keyword>
<evidence type="ECO:0000259" key="23">
    <source>
        <dbReference type="PROSITE" id="PS50135"/>
    </source>
</evidence>
<feature type="domain" description="Bromo" evidence="21">
    <location>
        <begin position="1050"/>
        <end position="1122"/>
    </location>
</feature>
<feature type="compositionally biased region" description="Low complexity" evidence="20">
    <location>
        <begin position="839"/>
        <end position="887"/>
    </location>
</feature>